<evidence type="ECO:0000313" key="1">
    <source>
        <dbReference type="EMBL" id="ACK70472.1"/>
    </source>
</evidence>
<organism evidence="1 2">
    <name type="scientific">Gloeothece citriformis (strain PCC 7424)</name>
    <name type="common">Cyanothece sp. (strain PCC 7424)</name>
    <dbReference type="NCBI Taxonomy" id="65393"/>
    <lineage>
        <taxon>Bacteria</taxon>
        <taxon>Bacillati</taxon>
        <taxon>Cyanobacteriota</taxon>
        <taxon>Cyanophyceae</taxon>
        <taxon>Oscillatoriophycideae</taxon>
        <taxon>Chroococcales</taxon>
        <taxon>Aphanothecaceae</taxon>
        <taxon>Gloeothece</taxon>
        <taxon>Gloeothece citriformis</taxon>
    </lineage>
</organism>
<dbReference type="HOGENOM" id="CLU_3151917_0_0_3"/>
<sequence>MVGQFPLKLLLGLKFRVFKIALFEYGVFLAMSRYLGEIYLPQEIYNLG</sequence>
<dbReference type="AlphaFoldDB" id="B7KF16"/>
<dbReference type="STRING" id="65393.PCC7424_2044"/>
<gene>
    <name evidence="1" type="ordered locus">PCC7424_2044</name>
</gene>
<evidence type="ECO:0000313" key="2">
    <source>
        <dbReference type="Proteomes" id="UP000002384"/>
    </source>
</evidence>
<reference evidence="2" key="1">
    <citation type="journal article" date="2011" name="MBio">
        <title>Novel metabolic attributes of the genus Cyanothece, comprising a group of unicellular nitrogen-fixing Cyanobacteria.</title>
        <authorList>
            <person name="Bandyopadhyay A."/>
            <person name="Elvitigala T."/>
            <person name="Welsh E."/>
            <person name="Stockel J."/>
            <person name="Liberton M."/>
            <person name="Min H."/>
            <person name="Sherman L.A."/>
            <person name="Pakrasi H.B."/>
        </authorList>
    </citation>
    <scope>NUCLEOTIDE SEQUENCE [LARGE SCALE GENOMIC DNA]</scope>
    <source>
        <strain evidence="2">PCC 7424</strain>
    </source>
</reference>
<dbReference type="Proteomes" id="UP000002384">
    <property type="component" value="Chromosome"/>
</dbReference>
<accession>B7KF16</accession>
<protein>
    <submittedName>
        <fullName evidence="1">Uncharacterized protein</fullName>
    </submittedName>
</protein>
<name>B7KF16_GLOC7</name>
<keyword evidence="2" id="KW-1185">Reference proteome</keyword>
<dbReference type="EMBL" id="CP001291">
    <property type="protein sequence ID" value="ACK70472.1"/>
    <property type="molecule type" value="Genomic_DNA"/>
</dbReference>
<proteinExistence type="predicted"/>
<dbReference type="KEGG" id="cyc:PCC7424_2044"/>